<proteinExistence type="predicted"/>
<name>A0AC34QXI1_9BILA</name>
<evidence type="ECO:0000313" key="2">
    <source>
        <dbReference type="WBParaSite" id="JU765_v2.g20068.t1"/>
    </source>
</evidence>
<accession>A0AC34QXI1</accession>
<reference evidence="2" key="1">
    <citation type="submission" date="2022-11" db="UniProtKB">
        <authorList>
            <consortium name="WormBaseParasite"/>
        </authorList>
    </citation>
    <scope>IDENTIFICATION</scope>
</reference>
<dbReference type="WBParaSite" id="JU765_v2.g20068.t1">
    <property type="protein sequence ID" value="JU765_v2.g20068.t1"/>
    <property type="gene ID" value="JU765_v2.g20068"/>
</dbReference>
<evidence type="ECO:0000313" key="1">
    <source>
        <dbReference type="Proteomes" id="UP000887576"/>
    </source>
</evidence>
<dbReference type="Proteomes" id="UP000887576">
    <property type="component" value="Unplaced"/>
</dbReference>
<protein>
    <submittedName>
        <fullName evidence="2">UBC core domain-containing protein</fullName>
    </submittedName>
</protein>
<sequence>MSGAKSPSRPGNPGKTGGSGNKKPKPTIQVNPTQFKARIQNEVNYFQLNESDLVSYKLISVEKENRLWTVLFMPNNPPYNAGAFRMIVELPNEFPYKPPQMHFVTRIYHPNVDEQGKVDVPICSNEFWKPAIRMPNVCDAVIDLLDRPNPHHALRKDVGEQMLKDREKFVKIAADAVKNHSELRT</sequence>
<organism evidence="1 2">
    <name type="scientific">Panagrolaimus sp. JU765</name>
    <dbReference type="NCBI Taxonomy" id="591449"/>
    <lineage>
        <taxon>Eukaryota</taxon>
        <taxon>Metazoa</taxon>
        <taxon>Ecdysozoa</taxon>
        <taxon>Nematoda</taxon>
        <taxon>Chromadorea</taxon>
        <taxon>Rhabditida</taxon>
        <taxon>Tylenchina</taxon>
        <taxon>Panagrolaimomorpha</taxon>
        <taxon>Panagrolaimoidea</taxon>
        <taxon>Panagrolaimidae</taxon>
        <taxon>Panagrolaimus</taxon>
    </lineage>
</organism>